<feature type="region of interest" description="Disordered" evidence="1">
    <location>
        <begin position="1"/>
        <end position="23"/>
    </location>
</feature>
<keyword evidence="2" id="KW-0614">Plasmid</keyword>
<dbReference type="Proteomes" id="UP000268684">
    <property type="component" value="Plasmid IV"/>
</dbReference>
<evidence type="ECO:0000313" key="2">
    <source>
        <dbReference type="EMBL" id="VBB17532.1"/>
    </source>
</evidence>
<dbReference type="EMBL" id="LR025745">
    <property type="protein sequence ID" value="VBB17532.1"/>
    <property type="molecule type" value="Genomic_DNA"/>
</dbReference>
<organism evidence="2 3">
    <name type="scientific">Burkholderia stabilis</name>
    <dbReference type="NCBI Taxonomy" id="95485"/>
    <lineage>
        <taxon>Bacteria</taxon>
        <taxon>Pseudomonadati</taxon>
        <taxon>Pseudomonadota</taxon>
        <taxon>Betaproteobacteria</taxon>
        <taxon>Burkholderiales</taxon>
        <taxon>Burkholderiaceae</taxon>
        <taxon>Burkholderia</taxon>
        <taxon>Burkholderia cepacia complex</taxon>
    </lineage>
</organism>
<accession>A0AAJ5NMA8</accession>
<name>A0AAJ5NMA8_9BURK</name>
<dbReference type="RefSeq" id="WP_137910200.1">
    <property type="nucleotide sequence ID" value="NZ_LR025745.1"/>
</dbReference>
<proteinExistence type="predicted"/>
<keyword evidence="3" id="KW-1185">Reference proteome</keyword>
<geneLocation type="plasmid" evidence="3">
    <name>iv</name>
</geneLocation>
<sequence>MPRPSRSDQARAPAHAKEASADTPITLLQVEAAINRLRRRPLEVSTAGHAFDLHEHQRKQLEELYRDMISTRRHVVPLMQVPASARGFFHAWPDASDAGART</sequence>
<feature type="compositionally biased region" description="Basic and acidic residues" evidence="1">
    <location>
        <begin position="1"/>
        <end position="20"/>
    </location>
</feature>
<evidence type="ECO:0000313" key="3">
    <source>
        <dbReference type="Proteomes" id="UP000268684"/>
    </source>
</evidence>
<dbReference type="GeneID" id="71060201"/>
<dbReference type="AlphaFoldDB" id="A0AAJ5NMA8"/>
<evidence type="ECO:0000256" key="1">
    <source>
        <dbReference type="SAM" id="MobiDB-lite"/>
    </source>
</evidence>
<reference evidence="2 3" key="1">
    <citation type="submission" date="2017-11" db="EMBL/GenBank/DDBJ databases">
        <authorList>
            <person name="Seth-Smith MB H."/>
        </authorList>
    </citation>
    <scope>NUCLEOTIDE SEQUENCE [LARGE SCALE GENOMIC DNA]</scope>
    <source>
        <strain evidence="2">E</strain>
        <plasmid evidence="3">iv</plasmid>
    </source>
</reference>
<gene>
    <name evidence="2" type="ORF">BSTAB16_7752</name>
</gene>
<protein>
    <submittedName>
        <fullName evidence="2">Uncharacterized protein</fullName>
    </submittedName>
</protein>